<evidence type="ECO:0000313" key="3">
    <source>
        <dbReference type="Proteomes" id="UP001279734"/>
    </source>
</evidence>
<evidence type="ECO:0000313" key="2">
    <source>
        <dbReference type="EMBL" id="GMH21019.1"/>
    </source>
</evidence>
<reference evidence="2" key="1">
    <citation type="submission" date="2023-05" db="EMBL/GenBank/DDBJ databases">
        <title>Nepenthes gracilis genome sequencing.</title>
        <authorList>
            <person name="Fukushima K."/>
        </authorList>
    </citation>
    <scope>NUCLEOTIDE SEQUENCE</scope>
    <source>
        <strain evidence="2">SING2019-196</strain>
    </source>
</reference>
<comment type="caution">
    <text evidence="2">The sequence shown here is derived from an EMBL/GenBank/DDBJ whole genome shotgun (WGS) entry which is preliminary data.</text>
</comment>
<dbReference type="Proteomes" id="UP001279734">
    <property type="component" value="Unassembled WGS sequence"/>
</dbReference>
<keyword evidence="1" id="KW-0472">Membrane</keyword>
<sequence length="170" mass="18390">MDADLSLADAGAGCKYTMLSSIACLDAGSKLQLLLVFADTVTVWCIAVGCISSSRMMCLLAYSVAFYHLLGDFLVFCSITFTIAGAKAWRSSWLVAAGYEQVPPWWFLGLIPLGPRVIRSLDSALLKKHLAGSPMAGFLCICLVSLAVDAVLTFTRAIAPLYDVRVVDWR</sequence>
<name>A0AAD3T1S3_NEPGR</name>
<keyword evidence="1" id="KW-0812">Transmembrane</keyword>
<keyword evidence="1" id="KW-1133">Transmembrane helix</keyword>
<dbReference type="EMBL" id="BSYO01000022">
    <property type="protein sequence ID" value="GMH21019.1"/>
    <property type="molecule type" value="Genomic_DNA"/>
</dbReference>
<organism evidence="2 3">
    <name type="scientific">Nepenthes gracilis</name>
    <name type="common">Slender pitcher plant</name>
    <dbReference type="NCBI Taxonomy" id="150966"/>
    <lineage>
        <taxon>Eukaryota</taxon>
        <taxon>Viridiplantae</taxon>
        <taxon>Streptophyta</taxon>
        <taxon>Embryophyta</taxon>
        <taxon>Tracheophyta</taxon>
        <taxon>Spermatophyta</taxon>
        <taxon>Magnoliopsida</taxon>
        <taxon>eudicotyledons</taxon>
        <taxon>Gunneridae</taxon>
        <taxon>Pentapetalae</taxon>
        <taxon>Caryophyllales</taxon>
        <taxon>Nepenthaceae</taxon>
        <taxon>Nepenthes</taxon>
    </lineage>
</organism>
<feature type="transmembrane region" description="Helical" evidence="1">
    <location>
        <begin position="31"/>
        <end position="52"/>
    </location>
</feature>
<protein>
    <submittedName>
        <fullName evidence="2">Uncharacterized protein</fullName>
    </submittedName>
</protein>
<accession>A0AAD3T1S3</accession>
<proteinExistence type="predicted"/>
<dbReference type="AlphaFoldDB" id="A0AAD3T1S3"/>
<feature type="transmembrane region" description="Helical" evidence="1">
    <location>
        <begin position="138"/>
        <end position="159"/>
    </location>
</feature>
<feature type="transmembrane region" description="Helical" evidence="1">
    <location>
        <begin position="59"/>
        <end position="85"/>
    </location>
</feature>
<evidence type="ECO:0000256" key="1">
    <source>
        <dbReference type="SAM" id="Phobius"/>
    </source>
</evidence>
<gene>
    <name evidence="2" type="ORF">Nepgr_022861</name>
</gene>
<keyword evidence="3" id="KW-1185">Reference proteome</keyword>